<dbReference type="KEGG" id="vg:16606069"/>
<dbReference type="InterPro" id="IPR043848">
    <property type="entry name" value="DUF5860"/>
</dbReference>
<evidence type="ECO:0000313" key="2">
    <source>
        <dbReference type="EMBL" id="AGO84282.2"/>
    </source>
</evidence>
<dbReference type="EMBL" id="KC977571">
    <property type="protein sequence ID" value="AGO84282.2"/>
    <property type="molecule type" value="Genomic_DNA"/>
</dbReference>
<organism evidence="2 3">
    <name type="scientific">Pandoravirus salinus</name>
    <dbReference type="NCBI Taxonomy" id="1349410"/>
    <lineage>
        <taxon>Viruses</taxon>
        <taxon>Pandoravirus</taxon>
    </lineage>
</organism>
<gene>
    <name evidence="2" type="ORF">psal_cds_495</name>
</gene>
<feature type="domain" description="DUF5860" evidence="1">
    <location>
        <begin position="278"/>
        <end position="444"/>
    </location>
</feature>
<reference evidence="2 3" key="1">
    <citation type="journal article" date="2013" name="Science">
        <title>Pandoraviruses: amoeba viruses with genomes up to 2.5 Mb reaching that of parasitic eukaryotes.</title>
        <authorList>
            <person name="Philippe N."/>
            <person name="Legendre M."/>
            <person name="Doutre G."/>
            <person name="Coute Y."/>
            <person name="Poirot O."/>
            <person name="Lescot M."/>
            <person name="Arslan D."/>
            <person name="Seltzer V."/>
            <person name="Bertaux L."/>
            <person name="Bruley C."/>
            <person name="Garin J."/>
            <person name="Claverie J.M."/>
            <person name="Abergel C."/>
        </authorList>
    </citation>
    <scope>NUCLEOTIDE SEQUENCE [LARGE SCALE GENOMIC DNA]</scope>
</reference>
<dbReference type="Pfam" id="PF19178">
    <property type="entry name" value="DUF5860"/>
    <property type="match status" value="1"/>
</dbReference>
<name>S4W1H1_9VIRU</name>
<evidence type="ECO:0000259" key="1">
    <source>
        <dbReference type="Pfam" id="PF19178"/>
    </source>
</evidence>
<accession>S4W1H1</accession>
<dbReference type="GeneID" id="16606069"/>
<sequence>MNTSTTTQPLVWDRGRLPSDSTLREMYGPLNREDIDRMVRISTGVDVPHDWLPCDDSGAVGVGPSVLLCVGTKHIVDTVASEFASRAHLGRERRATLAVRRGYYGWMLLCVIVPGADLPGTLNVSAGTFASASDPRISTAFDATYPDMDSLSRSIVAGLCGALSAHAQRWLPPYVLDHSLAQSLSVTTDTMGKSVRALQKATKRLGGGACRLVLSPKPVEVWPGMIDLSFAIESINADDSADTIDTMEESTVDDAPAAGAEATALRSMPPTRQRASQQNPVELLGLYPGMATGEAIRVLSIDDSLVDVAHQWTAQPVGDVLAVTHDLDAPLDVLKATADSIRKHFGSQQRLLLCALRDNNVDGAYTRVRIAVDRPVSTPKAQTADDLLDLYPDVTAREMIALVHVIVALTDTPTEWVASDSGHLFDRQGSFAPAQSVAQRIADVVRPLVASRSSGAGAVAHHAVLTLDRDRDTRDLIYRFAIVPTPPGRV</sequence>
<keyword evidence="3" id="KW-1185">Reference proteome</keyword>
<evidence type="ECO:0000313" key="3">
    <source>
        <dbReference type="Proteomes" id="UP000204584"/>
    </source>
</evidence>
<dbReference type="RefSeq" id="YP_008437353.2">
    <property type="nucleotide sequence ID" value="NC_022098.1"/>
</dbReference>
<proteinExistence type="predicted"/>
<protein>
    <recommendedName>
        <fullName evidence="1">DUF5860 domain-containing protein</fullName>
    </recommendedName>
</protein>
<dbReference type="Proteomes" id="UP000204584">
    <property type="component" value="Segment"/>
</dbReference>